<comment type="caution">
    <text evidence="1">The sequence shown here is derived from an EMBL/GenBank/DDBJ whole genome shotgun (WGS) entry which is preliminary data.</text>
</comment>
<evidence type="ECO:0000313" key="2">
    <source>
        <dbReference type="Proteomes" id="UP000637423"/>
    </source>
</evidence>
<keyword evidence="2" id="KW-1185">Reference proteome</keyword>
<dbReference type="RefSeq" id="WP_188567640.1">
    <property type="nucleotide sequence ID" value="NZ_BMED01000004.1"/>
</dbReference>
<organism evidence="1 2">
    <name type="scientific">Undibacterium terreum</name>
    <dbReference type="NCBI Taxonomy" id="1224302"/>
    <lineage>
        <taxon>Bacteria</taxon>
        <taxon>Pseudomonadati</taxon>
        <taxon>Pseudomonadota</taxon>
        <taxon>Betaproteobacteria</taxon>
        <taxon>Burkholderiales</taxon>
        <taxon>Oxalobacteraceae</taxon>
        <taxon>Undibacterium</taxon>
    </lineage>
</organism>
<gene>
    <name evidence="1" type="ORF">GCM10011396_37310</name>
</gene>
<dbReference type="AlphaFoldDB" id="A0A916XMF0"/>
<protein>
    <submittedName>
        <fullName evidence="1">Uncharacterized protein</fullName>
    </submittedName>
</protein>
<accession>A0A916XMF0</accession>
<evidence type="ECO:0000313" key="1">
    <source>
        <dbReference type="EMBL" id="GGC86551.1"/>
    </source>
</evidence>
<reference evidence="1" key="1">
    <citation type="journal article" date="2014" name="Int. J. Syst. Evol. Microbiol.">
        <title>Complete genome sequence of Corynebacterium casei LMG S-19264T (=DSM 44701T), isolated from a smear-ripened cheese.</title>
        <authorList>
            <consortium name="US DOE Joint Genome Institute (JGI-PGF)"/>
            <person name="Walter F."/>
            <person name="Albersmeier A."/>
            <person name="Kalinowski J."/>
            <person name="Ruckert C."/>
        </authorList>
    </citation>
    <scope>NUCLEOTIDE SEQUENCE</scope>
    <source>
        <strain evidence="1">CGMCC 1.10998</strain>
    </source>
</reference>
<reference evidence="1" key="2">
    <citation type="submission" date="2020-09" db="EMBL/GenBank/DDBJ databases">
        <authorList>
            <person name="Sun Q."/>
            <person name="Zhou Y."/>
        </authorList>
    </citation>
    <scope>NUCLEOTIDE SEQUENCE</scope>
    <source>
        <strain evidence="1">CGMCC 1.10998</strain>
    </source>
</reference>
<sequence>MRQLVFLGEQTTYKQDRLQAGKDRLHVDIAIWKQISAGSQGSKEIAGEKKRGERRVFGLTTEAEWA</sequence>
<dbReference type="EMBL" id="BMED01000004">
    <property type="protein sequence ID" value="GGC86551.1"/>
    <property type="molecule type" value="Genomic_DNA"/>
</dbReference>
<name>A0A916XMF0_9BURK</name>
<dbReference type="Proteomes" id="UP000637423">
    <property type="component" value="Unassembled WGS sequence"/>
</dbReference>
<proteinExistence type="predicted"/>